<dbReference type="Gene3D" id="1.10.3290.10">
    <property type="entry name" value="Fido-like domain"/>
    <property type="match status" value="1"/>
</dbReference>
<dbReference type="Pfam" id="PF02661">
    <property type="entry name" value="Fic"/>
    <property type="match status" value="1"/>
</dbReference>
<dbReference type="PANTHER" id="PTHR13504:SF39">
    <property type="entry name" value="CELL FILAMENTATION PROTEIN"/>
    <property type="match status" value="1"/>
</dbReference>
<name>A0A7H0VJC3_9FLAO</name>
<protein>
    <submittedName>
        <fullName evidence="3">Mobile mystery protein B</fullName>
    </submittedName>
</protein>
<dbReference type="PROSITE" id="PS51459">
    <property type="entry name" value="FIDO"/>
    <property type="match status" value="1"/>
</dbReference>
<reference evidence="3 4" key="1">
    <citation type="submission" date="2020-08" db="EMBL/GenBank/DDBJ databases">
        <title>Croceimicrobium hydrocarbonivorans gen. nov., sp. nov., a novel marine bacterium isolated from a bacterial consortium that degrades polyethylene terephthalate.</title>
        <authorList>
            <person name="Liu R."/>
        </authorList>
    </citation>
    <scope>NUCLEOTIDE SEQUENCE [LARGE SCALE GENOMIC DNA]</scope>
    <source>
        <strain evidence="3 4">A20-9</strain>
    </source>
</reference>
<dbReference type="PANTHER" id="PTHR13504">
    <property type="entry name" value="FIDO DOMAIN-CONTAINING PROTEIN DDB_G0283145"/>
    <property type="match status" value="1"/>
</dbReference>
<evidence type="ECO:0000313" key="4">
    <source>
        <dbReference type="Proteomes" id="UP000516305"/>
    </source>
</evidence>
<feature type="domain" description="Fido" evidence="2">
    <location>
        <begin position="59"/>
        <end position="198"/>
    </location>
</feature>
<dbReference type="InterPro" id="IPR040198">
    <property type="entry name" value="Fido_containing"/>
</dbReference>
<dbReference type="InterPro" id="IPR003812">
    <property type="entry name" value="Fido"/>
</dbReference>
<dbReference type="InterPro" id="IPR036597">
    <property type="entry name" value="Fido-like_dom_sf"/>
</dbReference>
<evidence type="ECO:0000259" key="2">
    <source>
        <dbReference type="PROSITE" id="PS51459"/>
    </source>
</evidence>
<dbReference type="AlphaFoldDB" id="A0A7H0VJC3"/>
<dbReference type="InterPro" id="IPR013436">
    <property type="entry name" value="Mobile_mystery_prot_B"/>
</dbReference>
<dbReference type="KEGG" id="chyd:H4K34_08245"/>
<dbReference type="Proteomes" id="UP000516305">
    <property type="component" value="Chromosome"/>
</dbReference>
<evidence type="ECO:0000256" key="1">
    <source>
        <dbReference type="PIRSR" id="PIRSR640198-1"/>
    </source>
</evidence>
<dbReference type="SUPFAM" id="SSF140931">
    <property type="entry name" value="Fic-like"/>
    <property type="match status" value="1"/>
</dbReference>
<sequence>MGLNLSYSPGQTPINEEEKDGLRINTIVTQAELDEFEQLNIEKAIAWTIQQKFTVEKILSAIFIKNLHKRMFGDVWKWAGSFRNSEKNLGVTWTQINIELHKLLDDTKFWITEKSYPPEEIAIRFKHRLVSIHCFPNGNGRHSRLMADLVLEALTNQNAFNWSQNQMSQANNTRKKYIAALKTADQGSINDLLQFAKE</sequence>
<accession>A0A7H0VJC3</accession>
<keyword evidence="4" id="KW-1185">Reference proteome</keyword>
<dbReference type="EMBL" id="CP060139">
    <property type="protein sequence ID" value="QNR25821.1"/>
    <property type="molecule type" value="Genomic_DNA"/>
</dbReference>
<organism evidence="3 4">
    <name type="scientific">Croceimicrobium hydrocarbonivorans</name>
    <dbReference type="NCBI Taxonomy" id="2761580"/>
    <lineage>
        <taxon>Bacteria</taxon>
        <taxon>Pseudomonadati</taxon>
        <taxon>Bacteroidota</taxon>
        <taxon>Flavobacteriia</taxon>
        <taxon>Flavobacteriales</taxon>
        <taxon>Owenweeksiaceae</taxon>
        <taxon>Croceimicrobium</taxon>
    </lineage>
</organism>
<proteinExistence type="predicted"/>
<dbReference type="NCBIfam" id="TIGR02613">
    <property type="entry name" value="mob_myst_B"/>
    <property type="match status" value="1"/>
</dbReference>
<gene>
    <name evidence="3" type="ORF">H4K34_08245</name>
</gene>
<dbReference type="RefSeq" id="WP_210760346.1">
    <property type="nucleotide sequence ID" value="NZ_CP060139.1"/>
</dbReference>
<evidence type="ECO:0000313" key="3">
    <source>
        <dbReference type="EMBL" id="QNR25821.1"/>
    </source>
</evidence>
<feature type="active site" evidence="1">
    <location>
        <position position="133"/>
    </location>
</feature>